<organism evidence="2 3">
    <name type="scientific">Streptomyces rapamycinicus (strain ATCC 29253 / DSM 41530 / NRRL 5491 / AYB-994)</name>
    <name type="common">Streptomyces hygroscopicus (strain ATCC 29253)</name>
    <dbReference type="NCBI Taxonomy" id="1343740"/>
    <lineage>
        <taxon>Bacteria</taxon>
        <taxon>Bacillati</taxon>
        <taxon>Actinomycetota</taxon>
        <taxon>Actinomycetes</taxon>
        <taxon>Kitasatosporales</taxon>
        <taxon>Streptomycetaceae</taxon>
        <taxon>Streptomyces</taxon>
        <taxon>Streptomyces violaceusniger group</taxon>
    </lineage>
</organism>
<dbReference type="EMBL" id="QYCY01000001">
    <property type="protein sequence ID" value="RLV77617.1"/>
    <property type="molecule type" value="Genomic_DNA"/>
</dbReference>
<evidence type="ECO:0000313" key="2">
    <source>
        <dbReference type="EMBL" id="RLV77617.1"/>
    </source>
</evidence>
<sequence>MTVTGLALFGGVGVERKLRKEEHKRLKEERRRVKAGRRNELRAGCPWRRNAAATTTS</sequence>
<proteinExistence type="predicted"/>
<feature type="compositionally biased region" description="Basic and acidic residues" evidence="1">
    <location>
        <begin position="29"/>
        <end position="41"/>
    </location>
</feature>
<protein>
    <submittedName>
        <fullName evidence="2">Uncharacterized protein</fullName>
    </submittedName>
</protein>
<name>A0A0A0NHZ4_STRRN</name>
<dbReference type="HOGENOM" id="CLU_2994824_0_0_11"/>
<accession>A0A0A0NHZ4</accession>
<dbReference type="STRING" id="1343740.M271_39005"/>
<dbReference type="RefSeq" id="WP_020872671.1">
    <property type="nucleotide sequence ID" value="NC_022785.1"/>
</dbReference>
<reference evidence="2 3" key="1">
    <citation type="journal article" date="2018" name="J. Biol. Chem.">
        <title>Discovery of the actinoplanic acid pathway in Streptomyces rapamycinicus reveals a genetically conserved synergism with rapamycin.</title>
        <authorList>
            <person name="Mrak P."/>
            <person name="Krastel P."/>
            <person name="Pivk Lukancic P."/>
            <person name="Tao J."/>
            <person name="Pistorius D."/>
            <person name="Moore C.M."/>
        </authorList>
    </citation>
    <scope>NUCLEOTIDE SEQUENCE [LARGE SCALE GENOMIC DNA]</scope>
    <source>
        <strain evidence="2 3">NRRL 5491</strain>
    </source>
</reference>
<evidence type="ECO:0000256" key="1">
    <source>
        <dbReference type="SAM" id="MobiDB-lite"/>
    </source>
</evidence>
<dbReference type="AlphaFoldDB" id="A0A0A0NHZ4"/>
<dbReference type="KEGG" id="src:M271_39005"/>
<evidence type="ECO:0000313" key="3">
    <source>
        <dbReference type="Proteomes" id="UP000281594"/>
    </source>
</evidence>
<feature type="region of interest" description="Disordered" evidence="1">
    <location>
        <begin position="29"/>
        <end position="57"/>
    </location>
</feature>
<gene>
    <name evidence="2" type="ORF">D3C57_104570</name>
</gene>
<dbReference type="Proteomes" id="UP000281594">
    <property type="component" value="Unassembled WGS sequence"/>
</dbReference>
<comment type="caution">
    <text evidence="2">The sequence shown here is derived from an EMBL/GenBank/DDBJ whole genome shotgun (WGS) entry which is preliminary data.</text>
</comment>